<dbReference type="EMBL" id="CAADFT010000003">
    <property type="protein sequence ID" value="VFK38816.1"/>
    <property type="molecule type" value="Genomic_DNA"/>
</dbReference>
<evidence type="ECO:0000313" key="1">
    <source>
        <dbReference type="EMBL" id="VFK38169.1"/>
    </source>
</evidence>
<accession>A0A450YB90</accession>
<sequence length="112" mass="12318">MGDAFAEIALSNSKQPEFSSITVKALADTGALVLCIPEHLALQLNLETESIREVSVADGRSMHLPYVGPIEVGFGTRFCYIGALVLGDEVLLGPYPWKTWIWWSIQVVERSP</sequence>
<proteinExistence type="predicted"/>
<dbReference type="GO" id="GO:0006508">
    <property type="term" value="P:proteolysis"/>
    <property type="evidence" value="ECO:0007669"/>
    <property type="project" value="UniProtKB-KW"/>
</dbReference>
<dbReference type="AlphaFoldDB" id="A0A450YB90"/>
<dbReference type="EMBL" id="CAADFS010000003">
    <property type="protein sequence ID" value="VFK38169.1"/>
    <property type="molecule type" value="Genomic_DNA"/>
</dbReference>
<name>A0A450YB90_9GAMM</name>
<evidence type="ECO:0000313" key="2">
    <source>
        <dbReference type="EMBL" id="VFK38816.1"/>
    </source>
</evidence>
<organism evidence="2">
    <name type="scientific">Candidatus Kentrum sp. TC</name>
    <dbReference type="NCBI Taxonomy" id="2126339"/>
    <lineage>
        <taxon>Bacteria</taxon>
        <taxon>Pseudomonadati</taxon>
        <taxon>Pseudomonadota</taxon>
        <taxon>Gammaproteobacteria</taxon>
        <taxon>Candidatus Kentrum</taxon>
    </lineage>
</organism>
<keyword evidence="2" id="KW-0378">Hydrolase</keyword>
<keyword evidence="2" id="KW-0645">Protease</keyword>
<reference evidence="2" key="1">
    <citation type="submission" date="2019-02" db="EMBL/GenBank/DDBJ databases">
        <authorList>
            <person name="Gruber-Vodicka R. H."/>
            <person name="Seah K. B. B."/>
        </authorList>
    </citation>
    <scope>NUCLEOTIDE SEQUENCE</scope>
    <source>
        <strain evidence="1">BECK_BZ123</strain>
        <strain evidence="2">BECK_BZ125</strain>
    </source>
</reference>
<gene>
    <name evidence="1" type="ORF">BECKTC1821D_GA0114238_1003103</name>
    <name evidence="2" type="ORF">BECKTC1821E_GA0114239_10034</name>
</gene>
<protein>
    <submittedName>
        <fullName evidence="2">Clan AA aspartic protease, AF_0612 family</fullName>
    </submittedName>
</protein>
<dbReference type="GO" id="GO:0008233">
    <property type="term" value="F:peptidase activity"/>
    <property type="evidence" value="ECO:0007669"/>
    <property type="project" value="UniProtKB-KW"/>
</dbReference>